<keyword evidence="2" id="KW-1185">Reference proteome</keyword>
<gene>
    <name evidence="1" type="ORF">K491DRAFT_616169</name>
</gene>
<feature type="non-terminal residue" evidence="1">
    <location>
        <position position="1"/>
    </location>
</feature>
<protein>
    <submittedName>
        <fullName evidence="1">Uncharacterized protein</fullName>
    </submittedName>
</protein>
<name>A0A6A6SJ02_9PLEO</name>
<dbReference type="AlphaFoldDB" id="A0A6A6SJ02"/>
<proteinExistence type="predicted"/>
<dbReference type="EMBL" id="MU005376">
    <property type="protein sequence ID" value="KAF2646951.1"/>
    <property type="molecule type" value="Genomic_DNA"/>
</dbReference>
<evidence type="ECO:0000313" key="2">
    <source>
        <dbReference type="Proteomes" id="UP000799324"/>
    </source>
</evidence>
<reference evidence="1" key="1">
    <citation type="journal article" date="2020" name="Stud. Mycol.">
        <title>101 Dothideomycetes genomes: a test case for predicting lifestyles and emergence of pathogens.</title>
        <authorList>
            <person name="Haridas S."/>
            <person name="Albert R."/>
            <person name="Binder M."/>
            <person name="Bloem J."/>
            <person name="Labutti K."/>
            <person name="Salamov A."/>
            <person name="Andreopoulos B."/>
            <person name="Baker S."/>
            <person name="Barry K."/>
            <person name="Bills G."/>
            <person name="Bluhm B."/>
            <person name="Cannon C."/>
            <person name="Castanera R."/>
            <person name="Culley D."/>
            <person name="Daum C."/>
            <person name="Ezra D."/>
            <person name="Gonzalez J."/>
            <person name="Henrissat B."/>
            <person name="Kuo A."/>
            <person name="Liang C."/>
            <person name="Lipzen A."/>
            <person name="Lutzoni F."/>
            <person name="Magnuson J."/>
            <person name="Mondo S."/>
            <person name="Nolan M."/>
            <person name="Ohm R."/>
            <person name="Pangilinan J."/>
            <person name="Park H.-J."/>
            <person name="Ramirez L."/>
            <person name="Alfaro M."/>
            <person name="Sun H."/>
            <person name="Tritt A."/>
            <person name="Yoshinaga Y."/>
            <person name="Zwiers L.-H."/>
            <person name="Turgeon B."/>
            <person name="Goodwin S."/>
            <person name="Spatafora J."/>
            <person name="Crous P."/>
            <person name="Grigoriev I."/>
        </authorList>
    </citation>
    <scope>NUCLEOTIDE SEQUENCE</scope>
    <source>
        <strain evidence="1">CBS 122681</strain>
    </source>
</reference>
<organism evidence="1 2">
    <name type="scientific">Lophiostoma macrostomum CBS 122681</name>
    <dbReference type="NCBI Taxonomy" id="1314788"/>
    <lineage>
        <taxon>Eukaryota</taxon>
        <taxon>Fungi</taxon>
        <taxon>Dikarya</taxon>
        <taxon>Ascomycota</taxon>
        <taxon>Pezizomycotina</taxon>
        <taxon>Dothideomycetes</taxon>
        <taxon>Pleosporomycetidae</taxon>
        <taxon>Pleosporales</taxon>
        <taxon>Lophiostomataceae</taxon>
        <taxon>Lophiostoma</taxon>
    </lineage>
</organism>
<evidence type="ECO:0000313" key="1">
    <source>
        <dbReference type="EMBL" id="KAF2646951.1"/>
    </source>
</evidence>
<dbReference type="SUPFAM" id="SSF56672">
    <property type="entry name" value="DNA/RNA polymerases"/>
    <property type="match status" value="1"/>
</dbReference>
<dbReference type="InterPro" id="IPR043502">
    <property type="entry name" value="DNA/RNA_pol_sf"/>
</dbReference>
<sequence>LLLKLEKYKFYITKIKYLEYIISKDRVKINSKLIKAIIEKLIPIKLKGI</sequence>
<accession>A0A6A6SJ02</accession>
<dbReference type="Proteomes" id="UP000799324">
    <property type="component" value="Unassembled WGS sequence"/>
</dbReference>